<organism evidence="5 6">
    <name type="scientific">Rhodobacter maris</name>
    <dbReference type="NCBI Taxonomy" id="446682"/>
    <lineage>
        <taxon>Bacteria</taxon>
        <taxon>Pseudomonadati</taxon>
        <taxon>Pseudomonadota</taxon>
        <taxon>Alphaproteobacteria</taxon>
        <taxon>Rhodobacterales</taxon>
        <taxon>Rhodobacter group</taxon>
        <taxon>Rhodobacter</taxon>
    </lineage>
</organism>
<dbReference type="GO" id="GO:0003677">
    <property type="term" value="F:DNA binding"/>
    <property type="evidence" value="ECO:0007669"/>
    <property type="project" value="UniProtKB-KW"/>
</dbReference>
<dbReference type="InterPro" id="IPR036388">
    <property type="entry name" value="WH-like_DNA-bd_sf"/>
</dbReference>
<dbReference type="Proteomes" id="UP000219111">
    <property type="component" value="Unassembled WGS sequence"/>
</dbReference>
<proteinExistence type="predicted"/>
<dbReference type="PROSITE" id="PS50043">
    <property type="entry name" value="HTH_LUXR_2"/>
    <property type="match status" value="1"/>
</dbReference>
<name>A0A285T3F5_9RHOB</name>
<dbReference type="PANTHER" id="PTHR44688">
    <property type="entry name" value="DNA-BINDING TRANSCRIPTIONAL ACTIVATOR DEVR_DOSR"/>
    <property type="match status" value="1"/>
</dbReference>
<dbReference type="OrthoDB" id="3679796at2"/>
<sequence>MATVAPQTGAGPLKALAAEIDRFFEIARGFGASALIYDYTPRCREADGAVMPPAVMQVRNLDPGMIDYWCGRGYARVDPVQAVAVNSVAPFIWSYDAEAGELSAAFLTRNSRPVVEFISQSGFVNGITVPIHLPGGGYVTVNGLWNGPGRAFSSVAAQVLPGFALTAQAFQNEIGPPEPATRPVARRTEPRALPALSARERECLGHAAEGYSAKETSRLIERSVPTVVMHLNAAVRKLGARNRSHAVAEAVRRGLI</sequence>
<evidence type="ECO:0000256" key="1">
    <source>
        <dbReference type="ARBA" id="ARBA00023015"/>
    </source>
</evidence>
<dbReference type="InterPro" id="IPR016032">
    <property type="entry name" value="Sig_transdc_resp-reg_C-effctor"/>
</dbReference>
<dbReference type="SMART" id="SM00421">
    <property type="entry name" value="HTH_LUXR"/>
    <property type="match status" value="1"/>
</dbReference>
<gene>
    <name evidence="5" type="ORF">SAMN05877831_11351</name>
</gene>
<evidence type="ECO:0000256" key="3">
    <source>
        <dbReference type="ARBA" id="ARBA00023163"/>
    </source>
</evidence>
<dbReference type="Pfam" id="PF03472">
    <property type="entry name" value="Autoind_bind"/>
    <property type="match status" value="1"/>
</dbReference>
<keyword evidence="3" id="KW-0804">Transcription</keyword>
<dbReference type="Pfam" id="PF00196">
    <property type="entry name" value="GerE"/>
    <property type="match status" value="1"/>
</dbReference>
<dbReference type="InterPro" id="IPR005143">
    <property type="entry name" value="TF_LuxR_autoind-bd_dom"/>
</dbReference>
<evidence type="ECO:0000256" key="2">
    <source>
        <dbReference type="ARBA" id="ARBA00023125"/>
    </source>
</evidence>
<dbReference type="GO" id="GO:0006355">
    <property type="term" value="P:regulation of DNA-templated transcription"/>
    <property type="evidence" value="ECO:0007669"/>
    <property type="project" value="InterPro"/>
</dbReference>
<accession>A0A285T3F5</accession>
<evidence type="ECO:0000313" key="5">
    <source>
        <dbReference type="EMBL" id="SOC15274.1"/>
    </source>
</evidence>
<protein>
    <submittedName>
        <fullName evidence="5">LuxR family transcriptional regulator</fullName>
    </submittedName>
</protein>
<dbReference type="Gene3D" id="1.10.10.10">
    <property type="entry name" value="Winged helix-like DNA-binding domain superfamily/Winged helix DNA-binding domain"/>
    <property type="match status" value="1"/>
</dbReference>
<keyword evidence="6" id="KW-1185">Reference proteome</keyword>
<dbReference type="Gene3D" id="3.30.450.80">
    <property type="entry name" value="Transcription factor LuxR-like, autoinducer-binding domain"/>
    <property type="match status" value="1"/>
</dbReference>
<reference evidence="6" key="1">
    <citation type="submission" date="2017-08" db="EMBL/GenBank/DDBJ databases">
        <authorList>
            <person name="Varghese N."/>
            <person name="Submissions S."/>
        </authorList>
    </citation>
    <scope>NUCLEOTIDE SEQUENCE [LARGE SCALE GENOMIC DNA]</scope>
    <source>
        <strain evidence="6">JA276</strain>
    </source>
</reference>
<keyword evidence="2" id="KW-0238">DNA-binding</keyword>
<evidence type="ECO:0000313" key="6">
    <source>
        <dbReference type="Proteomes" id="UP000219111"/>
    </source>
</evidence>
<evidence type="ECO:0000259" key="4">
    <source>
        <dbReference type="PROSITE" id="PS50043"/>
    </source>
</evidence>
<dbReference type="InterPro" id="IPR000792">
    <property type="entry name" value="Tscrpt_reg_LuxR_C"/>
</dbReference>
<dbReference type="AlphaFoldDB" id="A0A285T3F5"/>
<dbReference type="PANTHER" id="PTHR44688:SF16">
    <property type="entry name" value="DNA-BINDING TRANSCRIPTIONAL ACTIVATOR DEVR_DOSR"/>
    <property type="match status" value="1"/>
</dbReference>
<dbReference type="SUPFAM" id="SSF75516">
    <property type="entry name" value="Pheromone-binding domain of LuxR-like quorum-sensing transcription factors"/>
    <property type="match status" value="1"/>
</dbReference>
<dbReference type="EMBL" id="OBMT01000013">
    <property type="protein sequence ID" value="SOC15274.1"/>
    <property type="molecule type" value="Genomic_DNA"/>
</dbReference>
<keyword evidence="1" id="KW-0805">Transcription regulation</keyword>
<dbReference type="InterPro" id="IPR036693">
    <property type="entry name" value="TF_LuxR_autoind-bd_dom_sf"/>
</dbReference>
<feature type="domain" description="HTH luxR-type" evidence="4">
    <location>
        <begin position="189"/>
        <end position="254"/>
    </location>
</feature>
<dbReference type="CDD" id="cd06170">
    <property type="entry name" value="LuxR_C_like"/>
    <property type="match status" value="1"/>
</dbReference>
<dbReference type="SUPFAM" id="SSF46894">
    <property type="entry name" value="C-terminal effector domain of the bipartite response regulators"/>
    <property type="match status" value="1"/>
</dbReference>
<dbReference type="RefSeq" id="WP_097070923.1">
    <property type="nucleotide sequence ID" value="NZ_OBMT01000013.1"/>
</dbReference>